<proteinExistence type="predicted"/>
<dbReference type="EMBL" id="CATNWA010019613">
    <property type="protein sequence ID" value="CAI9614138.1"/>
    <property type="molecule type" value="Genomic_DNA"/>
</dbReference>
<name>A0ABN9H059_9NEOB</name>
<reference evidence="2" key="1">
    <citation type="submission" date="2023-05" db="EMBL/GenBank/DDBJ databases">
        <authorList>
            <person name="Stuckert A."/>
        </authorList>
    </citation>
    <scope>NUCLEOTIDE SEQUENCE</scope>
</reference>
<evidence type="ECO:0000313" key="3">
    <source>
        <dbReference type="Proteomes" id="UP001162483"/>
    </source>
</evidence>
<gene>
    <name evidence="2" type="ORF">SPARVUS_LOCUS15010280</name>
</gene>
<accession>A0ABN9H059</accession>
<feature type="region of interest" description="Disordered" evidence="1">
    <location>
        <begin position="54"/>
        <end position="73"/>
    </location>
</feature>
<protein>
    <submittedName>
        <fullName evidence="2">Uncharacterized protein</fullName>
    </submittedName>
</protein>
<sequence length="73" mass="7966">PLPSVCTVLIGPVLITCTLPKKKQKTSLTIHTKLSMCIVSTPYILSADKRETLAEGEDQRSQDQTAFVHNVGN</sequence>
<organism evidence="2 3">
    <name type="scientific">Staurois parvus</name>
    <dbReference type="NCBI Taxonomy" id="386267"/>
    <lineage>
        <taxon>Eukaryota</taxon>
        <taxon>Metazoa</taxon>
        <taxon>Chordata</taxon>
        <taxon>Craniata</taxon>
        <taxon>Vertebrata</taxon>
        <taxon>Euteleostomi</taxon>
        <taxon>Amphibia</taxon>
        <taxon>Batrachia</taxon>
        <taxon>Anura</taxon>
        <taxon>Neobatrachia</taxon>
        <taxon>Ranoidea</taxon>
        <taxon>Ranidae</taxon>
        <taxon>Staurois</taxon>
    </lineage>
</organism>
<comment type="caution">
    <text evidence="2">The sequence shown here is derived from an EMBL/GenBank/DDBJ whole genome shotgun (WGS) entry which is preliminary data.</text>
</comment>
<keyword evidence="3" id="KW-1185">Reference proteome</keyword>
<evidence type="ECO:0000256" key="1">
    <source>
        <dbReference type="SAM" id="MobiDB-lite"/>
    </source>
</evidence>
<evidence type="ECO:0000313" key="2">
    <source>
        <dbReference type="EMBL" id="CAI9614138.1"/>
    </source>
</evidence>
<feature type="non-terminal residue" evidence="2">
    <location>
        <position position="1"/>
    </location>
</feature>
<dbReference type="Proteomes" id="UP001162483">
    <property type="component" value="Unassembled WGS sequence"/>
</dbReference>
<feature type="compositionally biased region" description="Polar residues" evidence="1">
    <location>
        <begin position="62"/>
        <end position="73"/>
    </location>
</feature>